<dbReference type="Proteomes" id="UP001295444">
    <property type="component" value="Chromosome 05"/>
</dbReference>
<reference evidence="1" key="1">
    <citation type="submission" date="2022-03" db="EMBL/GenBank/DDBJ databases">
        <authorList>
            <person name="Alioto T."/>
            <person name="Alioto T."/>
            <person name="Gomez Garrido J."/>
        </authorList>
    </citation>
    <scope>NUCLEOTIDE SEQUENCE</scope>
</reference>
<evidence type="ECO:0000313" key="1">
    <source>
        <dbReference type="EMBL" id="CAH2292938.1"/>
    </source>
</evidence>
<dbReference type="EMBL" id="OW240916">
    <property type="protein sequence ID" value="CAH2292938.1"/>
    <property type="molecule type" value="Genomic_DNA"/>
</dbReference>
<organism evidence="1 2">
    <name type="scientific">Pelobates cultripes</name>
    <name type="common">Western spadefoot toad</name>
    <dbReference type="NCBI Taxonomy" id="61616"/>
    <lineage>
        <taxon>Eukaryota</taxon>
        <taxon>Metazoa</taxon>
        <taxon>Chordata</taxon>
        <taxon>Craniata</taxon>
        <taxon>Vertebrata</taxon>
        <taxon>Euteleostomi</taxon>
        <taxon>Amphibia</taxon>
        <taxon>Batrachia</taxon>
        <taxon>Anura</taxon>
        <taxon>Pelobatoidea</taxon>
        <taxon>Pelobatidae</taxon>
        <taxon>Pelobates</taxon>
    </lineage>
</organism>
<dbReference type="AlphaFoldDB" id="A0AAD1S558"/>
<protein>
    <submittedName>
        <fullName evidence="1">Uncharacterized protein</fullName>
    </submittedName>
</protein>
<proteinExistence type="predicted"/>
<keyword evidence="2" id="KW-1185">Reference proteome</keyword>
<sequence length="86" mass="9431">MSSDSEDSEAPIDPAASLTRWDLQRLLKETSAAMKAYTASELEKHIAGLRGDIEALSTCTCQAETRITGLTHTTKAQQQEIYAMQD</sequence>
<accession>A0AAD1S558</accession>
<evidence type="ECO:0000313" key="2">
    <source>
        <dbReference type="Proteomes" id="UP001295444"/>
    </source>
</evidence>
<gene>
    <name evidence="1" type="ORF">PECUL_23A055068</name>
</gene>
<name>A0AAD1S558_PELCU</name>